<dbReference type="InterPro" id="IPR011664">
    <property type="entry name" value="Abi_system_AbiD/AbiF-like"/>
</dbReference>
<sequence length="320" mass="36185">MAGAFLSQRRPIWVKWLSYENHLALLKQRGLTVGDPEQAKRLLQHIGYYRLSEYLRYWQKNPEYGDNTFVGGASFMDICAVHEAEARLADVTMVALRRIEPLLRAQFADTFSEVISPYALLTDKAAFTPPPSRSSGPTAQEALLRDLNRSKEAFVSRYRDNSERNERGEYKPEAYAQTPAWVAVQACSFGTLSRCLEASGSNTVRDIVADRIHTGHSQIASQVKSLVYLRNWCAHSARIWNHSCLEAPPLTGKVAAHLKKRYRTFNDRSAYKTLSLIHLLLASNSYCEDWLGEQIEPILQGNDLLACGITAPQKYQDFTP</sequence>
<protein>
    <submittedName>
        <fullName evidence="1">Abi family protein</fullName>
    </submittedName>
</protein>
<dbReference type="Pfam" id="PF07751">
    <property type="entry name" value="Abi_2"/>
    <property type="match status" value="1"/>
</dbReference>
<reference evidence="1" key="1">
    <citation type="submission" date="2024-05" db="EMBL/GenBank/DDBJ databases">
        <title>Draft genome assemblies of 36 bacteria isolated from hibernating arctic ground squirrels.</title>
        <authorList>
            <person name="McKee H."/>
            <person name="Mullen L."/>
            <person name="Drown D.M."/>
            <person name="Duddleston K.N."/>
        </authorList>
    </citation>
    <scope>NUCLEOTIDE SEQUENCE</scope>
    <source>
        <strain evidence="1">AR004</strain>
    </source>
</reference>
<dbReference type="RefSeq" id="WP_366180253.1">
    <property type="nucleotide sequence ID" value="NZ_CP159989.1"/>
</dbReference>
<gene>
    <name evidence="1" type="ORF">ABXS69_08505</name>
</gene>
<accession>A0AAU8N3L8</accession>
<evidence type="ECO:0000313" key="1">
    <source>
        <dbReference type="EMBL" id="XCP82002.1"/>
    </source>
</evidence>
<dbReference type="EMBL" id="CP159989">
    <property type="protein sequence ID" value="XCP82002.1"/>
    <property type="molecule type" value="Genomic_DNA"/>
</dbReference>
<organism evidence="1">
    <name type="scientific">Actinomyces timonensis</name>
    <dbReference type="NCBI Taxonomy" id="1288391"/>
    <lineage>
        <taxon>Bacteria</taxon>
        <taxon>Bacillati</taxon>
        <taxon>Actinomycetota</taxon>
        <taxon>Actinomycetes</taxon>
        <taxon>Actinomycetales</taxon>
        <taxon>Actinomycetaceae</taxon>
        <taxon>Actinomyces</taxon>
    </lineage>
</organism>
<name>A0AAU8N3L8_9ACTO</name>
<dbReference type="AlphaFoldDB" id="A0AAU8N3L8"/>
<proteinExistence type="predicted"/>